<evidence type="ECO:0000256" key="1">
    <source>
        <dbReference type="ARBA" id="ARBA00006382"/>
    </source>
</evidence>
<dbReference type="OMA" id="DEYGMTS"/>
<dbReference type="SUPFAM" id="SSF51735">
    <property type="entry name" value="NAD(P)-binding Rossmann-fold domains"/>
    <property type="match status" value="1"/>
</dbReference>
<evidence type="ECO:0000256" key="4">
    <source>
        <dbReference type="PIRNR" id="PIRNR000184"/>
    </source>
</evidence>
<comment type="similarity">
    <text evidence="1 4">Belongs to the Glu/Leu/Phe/Val dehydrogenases family.</text>
</comment>
<dbReference type="AlphaFoldDB" id="A0A1Y2EUB7"/>
<accession>A0A1Y2EUB7</accession>
<organism evidence="7 8">
    <name type="scientific">Protomyces lactucae-debilis</name>
    <dbReference type="NCBI Taxonomy" id="2754530"/>
    <lineage>
        <taxon>Eukaryota</taxon>
        <taxon>Fungi</taxon>
        <taxon>Dikarya</taxon>
        <taxon>Ascomycota</taxon>
        <taxon>Taphrinomycotina</taxon>
        <taxon>Taphrinomycetes</taxon>
        <taxon>Taphrinales</taxon>
        <taxon>Protomycetaceae</taxon>
        <taxon>Protomyces</taxon>
    </lineage>
</organism>
<evidence type="ECO:0000313" key="8">
    <source>
        <dbReference type="Proteomes" id="UP000193685"/>
    </source>
</evidence>
<dbReference type="GO" id="GO:0005739">
    <property type="term" value="C:mitochondrion"/>
    <property type="evidence" value="ECO:0007669"/>
    <property type="project" value="UniProtKB-UniRule"/>
</dbReference>
<reference evidence="7 8" key="1">
    <citation type="submission" date="2016-07" db="EMBL/GenBank/DDBJ databases">
        <title>Pervasive Adenine N6-methylation of Active Genes in Fungi.</title>
        <authorList>
            <consortium name="DOE Joint Genome Institute"/>
            <person name="Mondo S.J."/>
            <person name="Dannebaum R.O."/>
            <person name="Kuo R.C."/>
            <person name="Labutti K."/>
            <person name="Haridas S."/>
            <person name="Kuo A."/>
            <person name="Salamov A."/>
            <person name="Ahrendt S.R."/>
            <person name="Lipzen A."/>
            <person name="Sullivan W."/>
            <person name="Andreopoulos W.B."/>
            <person name="Clum A."/>
            <person name="Lindquist E."/>
            <person name="Daum C."/>
            <person name="Ramamoorthy G.K."/>
            <person name="Gryganskyi A."/>
            <person name="Culley D."/>
            <person name="Magnuson J.K."/>
            <person name="James T.Y."/>
            <person name="O'Malley M.A."/>
            <person name="Stajich J.E."/>
            <person name="Spatafora J.W."/>
            <person name="Visel A."/>
            <person name="Grigoriev I.V."/>
        </authorList>
    </citation>
    <scope>NUCLEOTIDE SEQUENCE [LARGE SCALE GENOMIC DNA]</scope>
    <source>
        <strain evidence="7 8">12-1054</strain>
    </source>
</reference>
<dbReference type="PANTHER" id="PTHR11606:SF24">
    <property type="entry name" value="NAD-SPECIFIC GLUTAMATE DEHYDROGENASE"/>
    <property type="match status" value="1"/>
</dbReference>
<dbReference type="Proteomes" id="UP000193685">
    <property type="component" value="Unassembled WGS sequence"/>
</dbReference>
<comment type="caution">
    <text evidence="7">The sequence shown here is derived from an EMBL/GenBank/DDBJ whole genome shotgun (WGS) entry which is preliminary data.</text>
</comment>
<dbReference type="GO" id="GO:0006538">
    <property type="term" value="P:L-glutamate catabolic process"/>
    <property type="evidence" value="ECO:0007669"/>
    <property type="project" value="UniProtKB-UniRule"/>
</dbReference>
<protein>
    <recommendedName>
        <fullName evidence="4">NAD-specific glutamate dehydrogenase</fullName>
        <ecNumber evidence="4">1.4.1.2</ecNumber>
    </recommendedName>
</protein>
<dbReference type="InterPro" id="IPR055480">
    <property type="entry name" value="NAD-GDH_N"/>
</dbReference>
<feature type="region of interest" description="Disordered" evidence="5">
    <location>
        <begin position="434"/>
        <end position="454"/>
    </location>
</feature>
<evidence type="ECO:0000313" key="7">
    <source>
        <dbReference type="EMBL" id="ORY75129.1"/>
    </source>
</evidence>
<dbReference type="OrthoDB" id="184415at2759"/>
<dbReference type="RefSeq" id="XP_040722241.1">
    <property type="nucleotide sequence ID" value="XM_040866327.1"/>
</dbReference>
<sequence>MPDIKRFVPTLPGYAVSSGADTPVTPMDHKLSRKASIGYNPIEFKGKLSQRDLVIGALKKQDWIPKDKVKDEVTWFYTKLGIDDLYFSEESVDTIAAHILAIYGAKCNSAAEGGEALQVRLVQESPDHAVYIDTSYPGITDTEGPKYEARLEDTYLNQRKDNKVFRLETFRSKMAGVGLDGQELRSYFVNQCNFVKEDPSPEEYEDLDVVSDKTFLEKATANTRQIYQKMIKDALSRTGPVVDLYEVEGTQERRMVIGLRRGSGEYFFSTMSDLYHYHGLTSTRKFVEQFSNGLSVTSIYLQPAPGNENMDVDVAMDSMRRETSLLFCIPNNLYHDHFISQKLSLQESTYAHCVSIFTMHFLNRLGSEYTTLRQQLDPNNSIHQQLLAKLKRRLRGETYTSNDIQRVIHRFPALVRILYRSFFEVHRIKPRSASASNSTSRCATPQGPKLTSPSTVALNKMPSMSYDQLDEYVRGAVSNEHEQLIMSAFVVFNQHCLKTNYFQPTKSALSFRFSPAFLPEEEYPQPLYGMFLVVGAEFRGFHLRFRDVARGGIRIVKSRSPEQFVINSRSLFDENYALASTQQRKNKDIPEGGAKGVILLDADAQDKGEVAFHKYIDSLIDLLIEGTSPNIKEKLVDLHGKPEILFCGPDENTAGLVDWACLHAKSRGAPWWKSFFTGKSKRLGGIPHDAYGMTSLSVREYVKGTYAKLGLTDQSQITKIQTGGPDGDLGSNEILLSGEKYIAIIDGSGVLCDPQGLQRSELLRLAKERKMISDFDTSLLSAEGYRVLVDENSKTLPSGEVVTNGTTFRNTAHLRNFGCGKDGKSADAFVPCGGRPEAINISNVNALIDEQGNARLPIIIEGANLFVTQDARLALEKAGAIVFKDASTNKGGVTSSSLEVLAALSFSDEEFKEHMCVHDGQEPAFYQQYVASVQQIICNNASMEFEAMWRENKLTGTPMSVLSDTLSKAIVTLQEELSNSSLWDKVELRNRILREAFPKLLVDKLSLETLLQRVPDAYIRAIFGSYLASRFVYRFGIAPSQFKMYEFISEWEQIEY</sequence>
<evidence type="ECO:0000256" key="3">
    <source>
        <dbReference type="ARBA" id="ARBA00023027"/>
    </source>
</evidence>
<dbReference type="EMBL" id="MCFI01000027">
    <property type="protein sequence ID" value="ORY75129.1"/>
    <property type="molecule type" value="Genomic_DNA"/>
</dbReference>
<dbReference type="InterPro" id="IPR036291">
    <property type="entry name" value="NAD(P)-bd_dom_sf"/>
</dbReference>
<dbReference type="InterPro" id="IPR056365">
    <property type="entry name" value="NAD-GDH_2nd"/>
</dbReference>
<comment type="catalytic activity">
    <reaction evidence="4">
        <text>L-glutamate + NAD(+) + H2O = 2-oxoglutarate + NH4(+) + NADH + H(+)</text>
        <dbReference type="Rhea" id="RHEA:15133"/>
        <dbReference type="ChEBI" id="CHEBI:15377"/>
        <dbReference type="ChEBI" id="CHEBI:15378"/>
        <dbReference type="ChEBI" id="CHEBI:16810"/>
        <dbReference type="ChEBI" id="CHEBI:28938"/>
        <dbReference type="ChEBI" id="CHEBI:29985"/>
        <dbReference type="ChEBI" id="CHEBI:57540"/>
        <dbReference type="ChEBI" id="CHEBI:57945"/>
        <dbReference type="EC" id="1.4.1.2"/>
    </reaction>
</comment>
<dbReference type="GeneID" id="63782926"/>
<dbReference type="InterPro" id="IPR046346">
    <property type="entry name" value="Aminoacid_DH-like_N_sf"/>
</dbReference>
<dbReference type="InterPro" id="IPR006096">
    <property type="entry name" value="Glu/Leu/Phe/Val/Trp_DH_C"/>
</dbReference>
<dbReference type="Pfam" id="PF23152">
    <property type="entry name" value="GDH_2nd"/>
    <property type="match status" value="1"/>
</dbReference>
<keyword evidence="8" id="KW-1185">Reference proteome</keyword>
<dbReference type="PANTHER" id="PTHR11606">
    <property type="entry name" value="GLUTAMATE DEHYDROGENASE"/>
    <property type="match status" value="1"/>
</dbReference>
<comment type="function">
    <text evidence="4">NAD(+)-dependent glutamate dehydrogenase which degrades glutamate to ammonia and alpha-ketoglutarate.</text>
</comment>
<dbReference type="Pfam" id="PF23147">
    <property type="entry name" value="GDH2_N"/>
    <property type="match status" value="1"/>
</dbReference>
<evidence type="ECO:0000256" key="2">
    <source>
        <dbReference type="ARBA" id="ARBA00023002"/>
    </source>
</evidence>
<dbReference type="EC" id="1.4.1.2" evidence="4"/>
<keyword evidence="2 4" id="KW-0560">Oxidoreductase</keyword>
<dbReference type="SMART" id="SM00839">
    <property type="entry name" value="ELFV_dehydrog"/>
    <property type="match status" value="1"/>
</dbReference>
<dbReference type="Pfam" id="PF00208">
    <property type="entry name" value="ELFV_dehydrog"/>
    <property type="match status" value="1"/>
</dbReference>
<proteinExistence type="inferred from homology"/>
<dbReference type="STRING" id="56484.A0A1Y2EUB7"/>
<gene>
    <name evidence="7" type="ORF">BCR37DRAFT_193971</name>
</gene>
<name>A0A1Y2EUB7_PROLT</name>
<dbReference type="PIRSF" id="PIRSF000184">
    <property type="entry name" value="GDH_NAD"/>
    <property type="match status" value="1"/>
</dbReference>
<keyword evidence="3 4" id="KW-0520">NAD</keyword>
<dbReference type="SUPFAM" id="SSF53223">
    <property type="entry name" value="Aminoacid dehydrogenase-like, N-terminal domain"/>
    <property type="match status" value="1"/>
</dbReference>
<dbReference type="Gene3D" id="3.40.50.720">
    <property type="entry name" value="NAD(P)-binding Rossmann-like Domain"/>
    <property type="match status" value="1"/>
</dbReference>
<dbReference type="InterPro" id="IPR016210">
    <property type="entry name" value="NAD-GDH_euk"/>
</dbReference>
<feature type="domain" description="Glutamate/phenylalanine/leucine/valine/L-tryptophan dehydrogenase C-terminal" evidence="6">
    <location>
        <begin position="685"/>
        <end position="956"/>
    </location>
</feature>
<evidence type="ECO:0000256" key="5">
    <source>
        <dbReference type="SAM" id="MobiDB-lite"/>
    </source>
</evidence>
<dbReference type="GO" id="GO:0004352">
    <property type="term" value="F:glutamate dehydrogenase (NAD+) activity"/>
    <property type="evidence" value="ECO:0007669"/>
    <property type="project" value="UniProtKB-UniRule"/>
</dbReference>
<evidence type="ECO:0000259" key="6">
    <source>
        <dbReference type="SMART" id="SM00839"/>
    </source>
</evidence>